<organism evidence="2 3">
    <name type="scientific">Candidatus Iainarchaeum sp</name>
    <dbReference type="NCBI Taxonomy" id="3101447"/>
    <lineage>
        <taxon>Archaea</taxon>
        <taxon>Candidatus Iainarchaeota</taxon>
        <taxon>Candidatus Iainarchaeia</taxon>
        <taxon>Candidatus Iainarchaeales</taxon>
        <taxon>Candidatus Iainarchaeaceae</taxon>
        <taxon>Candidatus Iainarchaeum</taxon>
    </lineage>
</organism>
<evidence type="ECO:0000313" key="2">
    <source>
        <dbReference type="EMBL" id="HIH09764.1"/>
    </source>
</evidence>
<sequence>MKKFAIAIGLLLVSGIALGAQAGTDNLSDVACYGTHAEIAGDDGSVIAHAGNGAFVSINKKHGAKLLAFLEVQKGPGDPNHLVATVKVVNIGDRLSANTKVRLENIPADWNVTGGGFANIGNLKGGSSKAATFDIMKSASDASVYAVASSNNAPAVSSEIVPMPINPIVGIGLVAGIAGLLSVARKSEA</sequence>
<evidence type="ECO:0000256" key="1">
    <source>
        <dbReference type="SAM" id="Phobius"/>
    </source>
</evidence>
<feature type="transmembrane region" description="Helical" evidence="1">
    <location>
        <begin position="165"/>
        <end position="184"/>
    </location>
</feature>
<keyword evidence="1" id="KW-0812">Transmembrane</keyword>
<comment type="caution">
    <text evidence="2">The sequence shown here is derived from an EMBL/GenBank/DDBJ whole genome shotgun (WGS) entry which is preliminary data.</text>
</comment>
<keyword evidence="1" id="KW-0472">Membrane</keyword>
<keyword evidence="1" id="KW-1133">Transmembrane helix</keyword>
<name>A0A7J4IY34_9ARCH</name>
<evidence type="ECO:0000313" key="3">
    <source>
        <dbReference type="Proteomes" id="UP000565078"/>
    </source>
</evidence>
<proteinExistence type="predicted"/>
<reference evidence="3" key="1">
    <citation type="journal article" date="2020" name="bioRxiv">
        <title>A rank-normalized archaeal taxonomy based on genome phylogeny resolves widespread incomplete and uneven classifications.</title>
        <authorList>
            <person name="Rinke C."/>
            <person name="Chuvochina M."/>
            <person name="Mussig A.J."/>
            <person name="Chaumeil P.-A."/>
            <person name="Waite D.W."/>
            <person name="Whitman W.B."/>
            <person name="Parks D.H."/>
            <person name="Hugenholtz P."/>
        </authorList>
    </citation>
    <scope>NUCLEOTIDE SEQUENCE [LARGE SCALE GENOMIC DNA]</scope>
</reference>
<gene>
    <name evidence="2" type="ORF">HA254_03775</name>
</gene>
<dbReference type="AlphaFoldDB" id="A0A7J4IY34"/>
<protein>
    <submittedName>
        <fullName evidence="2">Uncharacterized protein</fullName>
    </submittedName>
</protein>
<dbReference type="EMBL" id="DUGC01000058">
    <property type="protein sequence ID" value="HIH09764.1"/>
    <property type="molecule type" value="Genomic_DNA"/>
</dbReference>
<accession>A0A7J4IY34</accession>
<dbReference type="Proteomes" id="UP000565078">
    <property type="component" value="Unassembled WGS sequence"/>
</dbReference>